<keyword evidence="6" id="KW-0238">DNA-binding</keyword>
<keyword evidence="3 8" id="KW-0863">Zinc-finger</keyword>
<reference evidence="11 12" key="1">
    <citation type="journal article" date="2023" name="Hortic Res">
        <title>Pangenome of water caltrop reveals structural variations and asymmetric subgenome divergence after allopolyploidization.</title>
        <authorList>
            <person name="Zhang X."/>
            <person name="Chen Y."/>
            <person name="Wang L."/>
            <person name="Yuan Y."/>
            <person name="Fang M."/>
            <person name="Shi L."/>
            <person name="Lu R."/>
            <person name="Comes H.P."/>
            <person name="Ma Y."/>
            <person name="Chen Y."/>
            <person name="Huang G."/>
            <person name="Zhou Y."/>
            <person name="Zheng Z."/>
            <person name="Qiu Y."/>
        </authorList>
    </citation>
    <scope>NUCLEOTIDE SEQUENCE [LARGE SCALE GENOMIC DNA]</scope>
    <source>
        <tissue evidence="11">Roots</tissue>
    </source>
</reference>
<feature type="compositionally biased region" description="Pro residues" evidence="9">
    <location>
        <begin position="29"/>
        <end position="40"/>
    </location>
</feature>
<dbReference type="InterPro" id="IPR055187">
    <property type="entry name" value="C2CH-3rd_BIRD-IDD"/>
</dbReference>
<dbReference type="FunFam" id="3.30.160.60:FF:000131">
    <property type="entry name" value="protein indeterminate-domain 5, chloroplastic-like"/>
    <property type="match status" value="1"/>
</dbReference>
<dbReference type="AlphaFoldDB" id="A0AAN7QHM4"/>
<protein>
    <recommendedName>
        <fullName evidence="10">C2H2-type domain-containing protein</fullName>
    </recommendedName>
</protein>
<keyword evidence="4" id="KW-0862">Zinc</keyword>
<keyword evidence="7" id="KW-0804">Transcription</keyword>
<dbReference type="Pfam" id="PF22992">
    <property type="entry name" value="C2CH-4th_BIRD-IDD"/>
    <property type="match status" value="1"/>
</dbReference>
<evidence type="ECO:0000256" key="6">
    <source>
        <dbReference type="ARBA" id="ARBA00023125"/>
    </source>
</evidence>
<feature type="compositionally biased region" description="Low complexity" evidence="9">
    <location>
        <begin position="17"/>
        <end position="28"/>
    </location>
</feature>
<dbReference type="GO" id="GO:0005634">
    <property type="term" value="C:nucleus"/>
    <property type="evidence" value="ECO:0007669"/>
    <property type="project" value="TreeGrafter"/>
</dbReference>
<keyword evidence="12" id="KW-1185">Reference proteome</keyword>
<dbReference type="PROSITE" id="PS50157">
    <property type="entry name" value="ZINC_FINGER_C2H2_2"/>
    <property type="match status" value="1"/>
</dbReference>
<feature type="region of interest" description="Disordered" evidence="9">
    <location>
        <begin position="15"/>
        <end position="58"/>
    </location>
</feature>
<dbReference type="InterPro" id="IPR055185">
    <property type="entry name" value="C2CH-4th_BIRD-IDD"/>
</dbReference>
<evidence type="ECO:0000256" key="5">
    <source>
        <dbReference type="ARBA" id="ARBA00023015"/>
    </source>
</evidence>
<dbReference type="InterPro" id="IPR055186">
    <property type="entry name" value="C2H2-2nd_BIRD-IDD"/>
</dbReference>
<evidence type="ECO:0000313" key="11">
    <source>
        <dbReference type="EMBL" id="KAK4768256.1"/>
    </source>
</evidence>
<keyword evidence="1" id="KW-0479">Metal-binding</keyword>
<dbReference type="PANTHER" id="PTHR10593:SF234">
    <property type="entry name" value="C2H2-TYPE DOMAIN-CONTAINING PROTEIN"/>
    <property type="match status" value="1"/>
</dbReference>
<dbReference type="GO" id="GO:0008270">
    <property type="term" value="F:zinc ion binding"/>
    <property type="evidence" value="ECO:0007669"/>
    <property type="project" value="UniProtKB-KW"/>
</dbReference>
<keyword evidence="2" id="KW-0677">Repeat</keyword>
<dbReference type="GO" id="GO:0003700">
    <property type="term" value="F:DNA-binding transcription factor activity"/>
    <property type="evidence" value="ECO:0007669"/>
    <property type="project" value="TreeGrafter"/>
</dbReference>
<keyword evidence="5" id="KW-0805">Transcription regulation</keyword>
<dbReference type="InterPro" id="IPR031140">
    <property type="entry name" value="IDD1-16"/>
</dbReference>
<dbReference type="Pfam" id="PF22995">
    <property type="entry name" value="C2CH-3rd_BIRD-IDD"/>
    <property type="match status" value="1"/>
</dbReference>
<evidence type="ECO:0000259" key="10">
    <source>
        <dbReference type="PROSITE" id="PS50157"/>
    </source>
</evidence>
<dbReference type="Pfam" id="PF22996">
    <property type="entry name" value="C2H2-2nd_BIRD-IDD"/>
    <property type="match status" value="1"/>
</dbReference>
<sequence>MSNISGGEVGSSRFLVSASSTISNGSSANPPPPPPPPPPTSINNKKKRNLPGTPDPSAEVIALSPTSLMATNRFVCEICSKGFQRDQNLQLHRRGHNLPWKLKLRGAAELRKRVYVCPEPTCVHHNPTRALGDLTGIKKHFSRKHGEKKWKCERCSKKYAVQSDWKAHCKTCGTREYKCDCGTIFSRKDSFITHRAFCDALTEENGKINGQQGGLLAPNLHAAAEARPHHELSSPSSLPLSGHNISSSTDYVHADVTNTPLLPSFYAGGGFKLNGNAYNNSSKNTSSIFSGSIGGLLGSSSAGFTDLGSAHMSATALLQKAAQMGATASLSSPLLQPNCGTKMASSMSSSEKEAQKISTSYNSPHHRVQDGNGWPIAGGYYDEQHEISSELLDMGGNGSGDEASLVSNMGMFNRLLFDQSGLLPKTVVEQGNDTVGLFLGSGKETATTVDFMGIGGTGQRGRLDGQGSDRILQVKGFHNQQKMVGLSQFHQQQQQNSMEEKAMWWEA</sequence>
<dbReference type="Pfam" id="PF00096">
    <property type="entry name" value="zf-C2H2"/>
    <property type="match status" value="1"/>
</dbReference>
<evidence type="ECO:0000256" key="1">
    <source>
        <dbReference type="ARBA" id="ARBA00022723"/>
    </source>
</evidence>
<evidence type="ECO:0000313" key="12">
    <source>
        <dbReference type="Proteomes" id="UP001345219"/>
    </source>
</evidence>
<dbReference type="InterPro" id="IPR013087">
    <property type="entry name" value="Znf_C2H2_type"/>
</dbReference>
<dbReference type="FunFam" id="3.30.160.60:FF:000554">
    <property type="entry name" value="protein indeterminate-domain 12-like"/>
    <property type="match status" value="1"/>
</dbReference>
<evidence type="ECO:0000256" key="8">
    <source>
        <dbReference type="PROSITE-ProRule" id="PRU00042"/>
    </source>
</evidence>
<evidence type="ECO:0000256" key="9">
    <source>
        <dbReference type="SAM" id="MobiDB-lite"/>
    </source>
</evidence>
<feature type="domain" description="C2H2-type" evidence="10">
    <location>
        <begin position="74"/>
        <end position="96"/>
    </location>
</feature>
<proteinExistence type="predicted"/>
<evidence type="ECO:0000256" key="4">
    <source>
        <dbReference type="ARBA" id="ARBA00022833"/>
    </source>
</evidence>
<dbReference type="GO" id="GO:0003677">
    <property type="term" value="F:DNA binding"/>
    <property type="evidence" value="ECO:0007669"/>
    <property type="project" value="UniProtKB-KW"/>
</dbReference>
<gene>
    <name evidence="11" type="ORF">SAY87_003397</name>
</gene>
<organism evidence="11 12">
    <name type="scientific">Trapa incisa</name>
    <dbReference type="NCBI Taxonomy" id="236973"/>
    <lineage>
        <taxon>Eukaryota</taxon>
        <taxon>Viridiplantae</taxon>
        <taxon>Streptophyta</taxon>
        <taxon>Embryophyta</taxon>
        <taxon>Tracheophyta</taxon>
        <taxon>Spermatophyta</taxon>
        <taxon>Magnoliopsida</taxon>
        <taxon>eudicotyledons</taxon>
        <taxon>Gunneridae</taxon>
        <taxon>Pentapetalae</taxon>
        <taxon>rosids</taxon>
        <taxon>malvids</taxon>
        <taxon>Myrtales</taxon>
        <taxon>Lythraceae</taxon>
        <taxon>Trapa</taxon>
    </lineage>
</organism>
<dbReference type="PROSITE" id="PS00028">
    <property type="entry name" value="ZINC_FINGER_C2H2_1"/>
    <property type="match status" value="1"/>
</dbReference>
<name>A0AAN7QHM4_9MYRT</name>
<evidence type="ECO:0000256" key="3">
    <source>
        <dbReference type="ARBA" id="ARBA00022771"/>
    </source>
</evidence>
<dbReference type="InterPro" id="IPR036236">
    <property type="entry name" value="Znf_C2H2_sf"/>
</dbReference>
<dbReference type="Proteomes" id="UP001345219">
    <property type="component" value="Chromosome 3"/>
</dbReference>
<dbReference type="EMBL" id="JAXIOK010000006">
    <property type="protein sequence ID" value="KAK4768256.1"/>
    <property type="molecule type" value="Genomic_DNA"/>
</dbReference>
<dbReference type="SMART" id="SM00355">
    <property type="entry name" value="ZnF_C2H2"/>
    <property type="match status" value="3"/>
</dbReference>
<accession>A0AAN7QHM4</accession>
<evidence type="ECO:0000256" key="7">
    <source>
        <dbReference type="ARBA" id="ARBA00023163"/>
    </source>
</evidence>
<dbReference type="Gene3D" id="3.30.160.60">
    <property type="entry name" value="Classic Zinc Finger"/>
    <property type="match status" value="2"/>
</dbReference>
<dbReference type="SUPFAM" id="SSF101447">
    <property type="entry name" value="Formin homology 2 domain (FH2 domain)"/>
    <property type="match status" value="1"/>
</dbReference>
<evidence type="ECO:0000256" key="2">
    <source>
        <dbReference type="ARBA" id="ARBA00022737"/>
    </source>
</evidence>
<comment type="caution">
    <text evidence="11">The sequence shown here is derived from an EMBL/GenBank/DDBJ whole genome shotgun (WGS) entry which is preliminary data.</text>
</comment>
<dbReference type="SUPFAM" id="SSF57667">
    <property type="entry name" value="beta-beta-alpha zinc fingers"/>
    <property type="match status" value="1"/>
</dbReference>
<dbReference type="PANTHER" id="PTHR10593">
    <property type="entry name" value="SERINE/THREONINE-PROTEIN KINASE RIO"/>
    <property type="match status" value="1"/>
</dbReference>